<evidence type="ECO:0000256" key="3">
    <source>
        <dbReference type="ARBA" id="ARBA00013184"/>
    </source>
</evidence>
<feature type="domain" description="Histone acetyl transferase HAT1 N-terminal" evidence="14">
    <location>
        <begin position="5"/>
        <end position="166"/>
    </location>
</feature>
<evidence type="ECO:0000256" key="8">
    <source>
        <dbReference type="ARBA" id="ARBA00048017"/>
    </source>
</evidence>
<dbReference type="Gene3D" id="3.40.630.30">
    <property type="match status" value="1"/>
</dbReference>
<dbReference type="InterPro" id="IPR016181">
    <property type="entry name" value="Acyl_CoA_acyltransferase"/>
</dbReference>
<feature type="binding site" evidence="11">
    <location>
        <begin position="232"/>
        <end position="238"/>
    </location>
    <ligand>
        <name>acetyl-CoA</name>
        <dbReference type="ChEBI" id="CHEBI:57288"/>
    </ligand>
</feature>
<dbReference type="EMBL" id="JH711574">
    <property type="protein sequence ID" value="EIW85488.1"/>
    <property type="molecule type" value="Genomic_DNA"/>
</dbReference>
<comment type="function">
    <text evidence="9">Catalytic component of the histone acetylase B (HAT-B) complex. Has intrinsic substrate specificity that modifies lysine in recognition sequence GXGKXG. Involved in DNA double-strand break repair.</text>
</comment>
<evidence type="ECO:0000256" key="11">
    <source>
        <dbReference type="PIRSR" id="PIRSR038084-2"/>
    </source>
</evidence>
<dbReference type="Gene3D" id="3.90.360.10">
    <property type="entry name" value="Histone acetyl transferase 1 (HAT1), N-terminal domain"/>
    <property type="match status" value="1"/>
</dbReference>
<comment type="subunit">
    <text evidence="9">Component of the HAT-B complex composed of at least HAT1 and HAT2. The HAT-B complex binds to histone H4 tail.</text>
</comment>
<feature type="region of interest" description="Interaction with histone H4 N-terminus" evidence="11">
    <location>
        <begin position="209"/>
        <end position="211"/>
    </location>
</feature>
<evidence type="ECO:0000256" key="4">
    <source>
        <dbReference type="ARBA" id="ARBA00021268"/>
    </source>
</evidence>
<feature type="binding site" evidence="11">
    <location>
        <begin position="225"/>
        <end position="227"/>
    </location>
    <ligand>
        <name>acetyl-CoA</name>
        <dbReference type="ChEBI" id="CHEBI:57288"/>
    </ligand>
</feature>
<feature type="site" description="Interaction with histone H4 N-terminus" evidence="12">
    <location>
        <position position="178"/>
    </location>
</feature>
<keyword evidence="9" id="KW-0963">Cytoplasm</keyword>
<name>A0A5M3N293_CONPW</name>
<accession>A0A5M3N293</accession>
<keyword evidence="7 9" id="KW-0012">Acyltransferase</keyword>
<dbReference type="OMA" id="WTCDAND"/>
<dbReference type="Gene3D" id="1.10.10.390">
    <property type="match status" value="1"/>
</dbReference>
<proteinExistence type="inferred from homology"/>
<evidence type="ECO:0000256" key="6">
    <source>
        <dbReference type="ARBA" id="ARBA00023242"/>
    </source>
</evidence>
<comment type="similarity">
    <text evidence="2 9">Belongs to the HAT1 family.</text>
</comment>
<dbReference type="Proteomes" id="UP000053558">
    <property type="component" value="Unassembled WGS sequence"/>
</dbReference>
<evidence type="ECO:0000256" key="12">
    <source>
        <dbReference type="PIRSR" id="PIRSR038084-3"/>
    </source>
</evidence>
<dbReference type="PIRSF" id="PIRSF038084">
    <property type="entry name" value="HAT-B_cat"/>
    <property type="match status" value="1"/>
</dbReference>
<keyword evidence="5 9" id="KW-0808">Transferase</keyword>
<evidence type="ECO:0000256" key="1">
    <source>
        <dbReference type="ARBA" id="ARBA00004123"/>
    </source>
</evidence>
<evidence type="ECO:0000256" key="9">
    <source>
        <dbReference type="PIRNR" id="PIRNR038084"/>
    </source>
</evidence>
<gene>
    <name evidence="15" type="ORF">CONPUDRAFT_135217</name>
</gene>
<dbReference type="RefSeq" id="XP_007764958.1">
    <property type="nucleotide sequence ID" value="XM_007766768.1"/>
</dbReference>
<feature type="region of interest" description="Disordered" evidence="13">
    <location>
        <begin position="308"/>
        <end position="362"/>
    </location>
</feature>
<evidence type="ECO:0000256" key="7">
    <source>
        <dbReference type="ARBA" id="ARBA00023315"/>
    </source>
</evidence>
<reference evidence="16" key="1">
    <citation type="journal article" date="2012" name="Science">
        <title>The Paleozoic origin of enzymatic lignin decomposition reconstructed from 31 fungal genomes.</title>
        <authorList>
            <person name="Floudas D."/>
            <person name="Binder M."/>
            <person name="Riley R."/>
            <person name="Barry K."/>
            <person name="Blanchette R.A."/>
            <person name="Henrissat B."/>
            <person name="Martinez A.T."/>
            <person name="Otillar R."/>
            <person name="Spatafora J.W."/>
            <person name="Yadav J.S."/>
            <person name="Aerts A."/>
            <person name="Benoit I."/>
            <person name="Boyd A."/>
            <person name="Carlson A."/>
            <person name="Copeland A."/>
            <person name="Coutinho P.M."/>
            <person name="de Vries R.P."/>
            <person name="Ferreira P."/>
            <person name="Findley K."/>
            <person name="Foster B."/>
            <person name="Gaskell J."/>
            <person name="Glotzer D."/>
            <person name="Gorecki P."/>
            <person name="Heitman J."/>
            <person name="Hesse C."/>
            <person name="Hori C."/>
            <person name="Igarashi K."/>
            <person name="Jurgens J.A."/>
            <person name="Kallen N."/>
            <person name="Kersten P."/>
            <person name="Kohler A."/>
            <person name="Kuees U."/>
            <person name="Kumar T.K.A."/>
            <person name="Kuo A."/>
            <person name="LaButti K."/>
            <person name="Larrondo L.F."/>
            <person name="Lindquist E."/>
            <person name="Ling A."/>
            <person name="Lombard V."/>
            <person name="Lucas S."/>
            <person name="Lundell T."/>
            <person name="Martin R."/>
            <person name="McLaughlin D.J."/>
            <person name="Morgenstern I."/>
            <person name="Morin E."/>
            <person name="Murat C."/>
            <person name="Nagy L.G."/>
            <person name="Nolan M."/>
            <person name="Ohm R.A."/>
            <person name="Patyshakuliyeva A."/>
            <person name="Rokas A."/>
            <person name="Ruiz-Duenas F.J."/>
            <person name="Sabat G."/>
            <person name="Salamov A."/>
            <person name="Samejima M."/>
            <person name="Schmutz J."/>
            <person name="Slot J.C."/>
            <person name="St John F."/>
            <person name="Stenlid J."/>
            <person name="Sun H."/>
            <person name="Sun S."/>
            <person name="Syed K."/>
            <person name="Tsang A."/>
            <person name="Wiebenga A."/>
            <person name="Young D."/>
            <person name="Pisabarro A."/>
            <person name="Eastwood D.C."/>
            <person name="Martin F."/>
            <person name="Cullen D."/>
            <person name="Grigoriev I.V."/>
            <person name="Hibbett D.S."/>
        </authorList>
    </citation>
    <scope>NUCLEOTIDE SEQUENCE [LARGE SCALE GENOMIC DNA]</scope>
    <source>
        <strain evidence="16">RWD-64-598 SS2</strain>
    </source>
</reference>
<comment type="subcellular location">
    <subcellularLocation>
        <location evidence="9">Cytoplasm</location>
    </subcellularLocation>
    <subcellularLocation>
        <location evidence="1 9">Nucleus</location>
    </subcellularLocation>
</comment>
<comment type="catalytic activity">
    <reaction evidence="8 9">
        <text>L-lysyl-[protein] + acetyl-CoA = N(6)-acetyl-L-lysyl-[protein] + CoA + H(+)</text>
        <dbReference type="Rhea" id="RHEA:45948"/>
        <dbReference type="Rhea" id="RHEA-COMP:9752"/>
        <dbReference type="Rhea" id="RHEA-COMP:10731"/>
        <dbReference type="ChEBI" id="CHEBI:15378"/>
        <dbReference type="ChEBI" id="CHEBI:29969"/>
        <dbReference type="ChEBI" id="CHEBI:57287"/>
        <dbReference type="ChEBI" id="CHEBI:57288"/>
        <dbReference type="ChEBI" id="CHEBI:61930"/>
        <dbReference type="EC" id="2.3.1.48"/>
    </reaction>
</comment>
<dbReference type="GeneID" id="19200727"/>
<sequence>MSEDWTTDSNTALHLSLVRGSKDASVLAPNESYTDFHPTFTYPIYGEDEKIYGYKDLVIDLRFTSGSLAYFLSVRHSGKLTASNVDDPEATLQDFIPECEKDEKVFSYQVEKDAASFRPYGKCIYEYTRNIGGSEVEFEVYHATFATPGFKEYHQRMQLFILLYIEAGSYIDDEEDGWEFVVLYEKRKRTSSSGPGDVAYHFVGYSSLYNFYCYPEQVRMRLSQFVILPPFQRKGHGSELYASIRKYVLADPTIAELTVEDPAEAFEDLRDVCDLRELTADARFMDEAFSPAPLVTSETAPADEFAPLAEGESAPADASGKAPRQRTKVRPAPAGVPASMAASGSVGLKGKGKGKGRMGPPVDKAWAEKWRKDLKIAGRQFNRLVEMLILRQLEPADERAYRLHVKERLYRFNFEQLAQIEKQERLEKLEETYQSVKEDYMRILAGVRRV</sequence>
<dbReference type="PANTHER" id="PTHR12046">
    <property type="entry name" value="HISTONE ACETYLTRANSFERASE TYPE B CATALYTIC SUBUNIT"/>
    <property type="match status" value="1"/>
</dbReference>
<dbReference type="SUPFAM" id="SSF55729">
    <property type="entry name" value="Acyl-CoA N-acyltransferases (Nat)"/>
    <property type="match status" value="1"/>
</dbReference>
<evidence type="ECO:0000256" key="13">
    <source>
        <dbReference type="SAM" id="MobiDB-lite"/>
    </source>
</evidence>
<dbReference type="InterPro" id="IPR017380">
    <property type="entry name" value="Hist_AcTrfase_B-typ_cat-su"/>
</dbReference>
<feature type="active site" description="Proton donor/acceptor" evidence="10">
    <location>
        <position position="260"/>
    </location>
</feature>
<protein>
    <recommendedName>
        <fullName evidence="4 9">Histone acetyltransferase type B catalytic subunit</fullName>
        <ecNumber evidence="3 9">2.3.1.48</ecNumber>
    </recommendedName>
</protein>
<dbReference type="AlphaFoldDB" id="A0A5M3N293"/>
<dbReference type="InterPro" id="IPR013523">
    <property type="entry name" value="Hist_AcTrfase_HAT1_C"/>
</dbReference>
<keyword evidence="16" id="KW-1185">Reference proteome</keyword>
<dbReference type="InterPro" id="IPR019467">
    <property type="entry name" value="Hat1_N"/>
</dbReference>
<evidence type="ECO:0000256" key="2">
    <source>
        <dbReference type="ARBA" id="ARBA00010543"/>
    </source>
</evidence>
<dbReference type="OrthoDB" id="10253098at2759"/>
<feature type="region of interest" description="Interaction with histone H4 N-terminus" evidence="11">
    <location>
        <begin position="47"/>
        <end position="49"/>
    </location>
</feature>
<organism evidence="15 16">
    <name type="scientific">Coniophora puteana (strain RWD-64-598)</name>
    <name type="common">Brown rot fungus</name>
    <dbReference type="NCBI Taxonomy" id="741705"/>
    <lineage>
        <taxon>Eukaryota</taxon>
        <taxon>Fungi</taxon>
        <taxon>Dikarya</taxon>
        <taxon>Basidiomycota</taxon>
        <taxon>Agaricomycotina</taxon>
        <taxon>Agaricomycetes</taxon>
        <taxon>Agaricomycetidae</taxon>
        <taxon>Boletales</taxon>
        <taxon>Coniophorineae</taxon>
        <taxon>Coniophoraceae</taxon>
        <taxon>Coniophora</taxon>
    </lineage>
</organism>
<dbReference type="GO" id="GO:0005737">
    <property type="term" value="C:cytoplasm"/>
    <property type="evidence" value="ECO:0007669"/>
    <property type="project" value="UniProtKB-SubCell"/>
</dbReference>
<evidence type="ECO:0000313" key="15">
    <source>
        <dbReference type="EMBL" id="EIW85488.1"/>
    </source>
</evidence>
<dbReference type="GO" id="GO:0000781">
    <property type="term" value="C:chromosome, telomeric region"/>
    <property type="evidence" value="ECO:0007669"/>
    <property type="project" value="GOC"/>
</dbReference>
<keyword evidence="6 9" id="KW-0539">Nucleus</keyword>
<dbReference type="GO" id="GO:0042393">
    <property type="term" value="F:histone binding"/>
    <property type="evidence" value="ECO:0007669"/>
    <property type="project" value="InterPro"/>
</dbReference>
<dbReference type="KEGG" id="cput:CONPUDRAFT_135217"/>
<dbReference type="GO" id="GO:0004402">
    <property type="term" value="F:histone acetyltransferase activity"/>
    <property type="evidence" value="ECO:0007669"/>
    <property type="project" value="UniProtKB-UniRule"/>
</dbReference>
<dbReference type="Pfam" id="PF21184">
    <property type="entry name" value="HAT1_C_fung"/>
    <property type="match status" value="1"/>
</dbReference>
<evidence type="ECO:0000256" key="5">
    <source>
        <dbReference type="ARBA" id="ARBA00022679"/>
    </source>
</evidence>
<comment type="caution">
    <text evidence="15">The sequence shown here is derived from an EMBL/GenBank/DDBJ whole genome shotgun (WGS) entry which is preliminary data.</text>
</comment>
<dbReference type="GO" id="GO:0031509">
    <property type="term" value="P:subtelomeric heterochromatin formation"/>
    <property type="evidence" value="ECO:0007669"/>
    <property type="project" value="InterPro"/>
</dbReference>
<dbReference type="GO" id="GO:0005634">
    <property type="term" value="C:nucleus"/>
    <property type="evidence" value="ECO:0007669"/>
    <property type="project" value="UniProtKB-SubCell"/>
</dbReference>
<evidence type="ECO:0000256" key="10">
    <source>
        <dbReference type="PIRSR" id="PIRSR038084-1"/>
    </source>
</evidence>
<dbReference type="Pfam" id="PF10394">
    <property type="entry name" value="Hat1_N"/>
    <property type="match status" value="1"/>
</dbReference>
<dbReference type="InterPro" id="IPR037113">
    <property type="entry name" value="Hat1_N_sf"/>
</dbReference>
<evidence type="ECO:0000313" key="16">
    <source>
        <dbReference type="Proteomes" id="UP000053558"/>
    </source>
</evidence>
<dbReference type="EC" id="2.3.1.48" evidence="3 9"/>
<evidence type="ECO:0000259" key="14">
    <source>
        <dbReference type="Pfam" id="PF10394"/>
    </source>
</evidence>